<dbReference type="InterPro" id="IPR036390">
    <property type="entry name" value="WH_DNA-bd_sf"/>
</dbReference>
<dbReference type="RefSeq" id="WP_120102470.1">
    <property type="nucleotide sequence ID" value="NZ_QKNY01000008.1"/>
</dbReference>
<organism evidence="2 3">
    <name type="scientific">Halonotius aquaticus</name>
    <dbReference type="NCBI Taxonomy" id="2216978"/>
    <lineage>
        <taxon>Archaea</taxon>
        <taxon>Methanobacteriati</taxon>
        <taxon>Methanobacteriota</taxon>
        <taxon>Stenosarchaea group</taxon>
        <taxon>Halobacteria</taxon>
        <taxon>Halobacteriales</taxon>
        <taxon>Haloferacaceae</taxon>
        <taxon>Halonotius</taxon>
    </lineage>
</organism>
<dbReference type="SUPFAM" id="SSF46785">
    <property type="entry name" value="Winged helix' DNA-binding domain"/>
    <property type="match status" value="1"/>
</dbReference>
<gene>
    <name evidence="2" type="ORF">DM826_05860</name>
</gene>
<dbReference type="InterPro" id="IPR036388">
    <property type="entry name" value="WH-like_DNA-bd_sf"/>
</dbReference>
<name>A0A3A6PVT7_9EURY</name>
<dbReference type="OrthoDB" id="338003at2157"/>
<accession>A0A3A6PVT7</accession>
<dbReference type="AlphaFoldDB" id="A0A3A6PVT7"/>
<reference evidence="2 3" key="1">
    <citation type="submission" date="2018-06" db="EMBL/GenBank/DDBJ databases">
        <title>Halonotius sp. F13-13 a new haloarchaeeon isolated from a solar saltern from Isla Cristina, Huelva, Spain.</title>
        <authorList>
            <person name="Duran-Viseras A."/>
            <person name="Sanchez-Porro C."/>
            <person name="Ventosa A."/>
        </authorList>
    </citation>
    <scope>NUCLEOTIDE SEQUENCE [LARGE SCALE GENOMIC DNA]</scope>
    <source>
        <strain evidence="2 3">F13-13</strain>
    </source>
</reference>
<protein>
    <submittedName>
        <fullName evidence="2">PadR family transcriptional regulator</fullName>
    </submittedName>
</protein>
<dbReference type="Pfam" id="PF03551">
    <property type="entry name" value="PadR"/>
    <property type="match status" value="1"/>
</dbReference>
<keyword evidence="3" id="KW-1185">Reference proteome</keyword>
<comment type="caution">
    <text evidence="2">The sequence shown here is derived from an EMBL/GenBank/DDBJ whole genome shotgun (WGS) entry which is preliminary data.</text>
</comment>
<evidence type="ECO:0000313" key="3">
    <source>
        <dbReference type="Proteomes" id="UP000276588"/>
    </source>
</evidence>
<evidence type="ECO:0000259" key="1">
    <source>
        <dbReference type="Pfam" id="PF03551"/>
    </source>
</evidence>
<proteinExistence type="predicted"/>
<feature type="domain" description="Transcription regulator PadR N-terminal" evidence="1">
    <location>
        <begin position="13"/>
        <end position="73"/>
    </location>
</feature>
<sequence length="99" mass="11264">MKELSAFQRDLLFVIDGMDEPYGLGIKAELEAYRETTINPGQLYPNLNSLVEQGYLSKQRKDDRTNLYLPTDRVAAAIADRRRWEAEQCTEPATTTPSP</sequence>
<dbReference type="Gene3D" id="1.10.10.10">
    <property type="entry name" value="Winged helix-like DNA-binding domain superfamily/Winged helix DNA-binding domain"/>
    <property type="match status" value="1"/>
</dbReference>
<dbReference type="InterPro" id="IPR005149">
    <property type="entry name" value="Tscrpt_reg_PadR_N"/>
</dbReference>
<dbReference type="EMBL" id="QKNY01000008">
    <property type="protein sequence ID" value="RJX43453.1"/>
    <property type="molecule type" value="Genomic_DNA"/>
</dbReference>
<dbReference type="Proteomes" id="UP000276588">
    <property type="component" value="Unassembled WGS sequence"/>
</dbReference>
<evidence type="ECO:0000313" key="2">
    <source>
        <dbReference type="EMBL" id="RJX43453.1"/>
    </source>
</evidence>